<dbReference type="AlphaFoldDB" id="A0A6L2NF86"/>
<protein>
    <submittedName>
        <fullName evidence="2">Integrase, catalytic region, zinc finger, CCHC-type, peptidase aspartic, catalytic</fullName>
    </submittedName>
</protein>
<name>A0A6L2NF86_TANCI</name>
<comment type="caution">
    <text evidence="2">The sequence shown here is derived from an EMBL/GenBank/DDBJ whole genome shotgun (WGS) entry which is preliminary data.</text>
</comment>
<evidence type="ECO:0000313" key="2">
    <source>
        <dbReference type="EMBL" id="GEU83325.1"/>
    </source>
</evidence>
<feature type="compositionally biased region" description="Basic residues" evidence="1">
    <location>
        <begin position="351"/>
        <end position="365"/>
    </location>
</feature>
<proteinExistence type="predicted"/>
<dbReference type="EMBL" id="BKCJ010008660">
    <property type="protein sequence ID" value="GEU83325.1"/>
    <property type="molecule type" value="Genomic_DNA"/>
</dbReference>
<reference evidence="2" key="1">
    <citation type="journal article" date="2019" name="Sci. Rep.">
        <title>Draft genome of Tanacetum cinerariifolium, the natural source of mosquito coil.</title>
        <authorList>
            <person name="Yamashiro T."/>
            <person name="Shiraishi A."/>
            <person name="Satake H."/>
            <person name="Nakayama K."/>
        </authorList>
    </citation>
    <scope>NUCLEOTIDE SEQUENCE</scope>
</reference>
<accession>A0A6L2NF86</accession>
<evidence type="ECO:0000256" key="1">
    <source>
        <dbReference type="SAM" id="MobiDB-lite"/>
    </source>
</evidence>
<sequence>MGLTYLTIDEGPFQIGMFRETLAECEEENGVYILKSVDEGPFQMGMFKETLVKCEDGAFHLGPERPRVYSDLSPEEKDKYNADSRATNILLQGSLKDIYTLINHYTDAKDIWDNVKCSLKTMLMENLSSAYPVYGKAGLSYDSDILSEYVKDNAVPVVQSSVSSIQNDPYMMILNDMHEQPTQHESVTAQNNVVDNSLSAKRATSKEQVELLIILLHSGLINPLHSGSINPLHRDKMDDENVLAPAPTRFDDQILPFVAWVFIGKSNFVLDLHKSCHLGRIHNIHQRSASPFHLTKEDFRLGNLKLIPKGKIDEVFIMPILDELISNNIRNALYYNAYLEMVAKHDQKVVAKKYKKKKTRPPKLKPAKEKSTKTTPPQKASKGKITKVRKVKSPFQLVDEPDKEPAQCEPEPELEHKSEGDKNDMELAIQMSLESFQA</sequence>
<gene>
    <name evidence="2" type="ORF">Tci_055303</name>
</gene>
<organism evidence="2">
    <name type="scientific">Tanacetum cinerariifolium</name>
    <name type="common">Dalmatian daisy</name>
    <name type="synonym">Chrysanthemum cinerariifolium</name>
    <dbReference type="NCBI Taxonomy" id="118510"/>
    <lineage>
        <taxon>Eukaryota</taxon>
        <taxon>Viridiplantae</taxon>
        <taxon>Streptophyta</taxon>
        <taxon>Embryophyta</taxon>
        <taxon>Tracheophyta</taxon>
        <taxon>Spermatophyta</taxon>
        <taxon>Magnoliopsida</taxon>
        <taxon>eudicotyledons</taxon>
        <taxon>Gunneridae</taxon>
        <taxon>Pentapetalae</taxon>
        <taxon>asterids</taxon>
        <taxon>campanulids</taxon>
        <taxon>Asterales</taxon>
        <taxon>Asteraceae</taxon>
        <taxon>Asteroideae</taxon>
        <taxon>Anthemideae</taxon>
        <taxon>Anthemidinae</taxon>
        <taxon>Tanacetum</taxon>
    </lineage>
</organism>
<feature type="compositionally biased region" description="Basic residues" evidence="1">
    <location>
        <begin position="381"/>
        <end position="392"/>
    </location>
</feature>
<feature type="compositionally biased region" description="Basic and acidic residues" evidence="1">
    <location>
        <begin position="413"/>
        <end position="425"/>
    </location>
</feature>
<feature type="region of interest" description="Disordered" evidence="1">
    <location>
        <begin position="351"/>
        <end position="438"/>
    </location>
</feature>